<dbReference type="InterPro" id="IPR037214">
    <property type="entry name" value="TROVE_dom_sf"/>
</dbReference>
<dbReference type="InterPro" id="IPR008858">
    <property type="entry name" value="TROVE_dom"/>
</dbReference>
<sequence>MTRFNTAAVGSKTTNLAGGTAYAESPELALASLLLTSFAQDQFYAKADEQLTRLKELLLVCDPKFAAQAIVYARHEFGMRSITHAAAAELAPRLSGLPWAKWFYRAVVHRPDDITEILSYQYAFKGKPSGAMKKGLALAFGLFSPYQLAKYRGEGKNMKLVDAVNILHPASSPRNENGIAELVTGTLRSQDTWESELTRAGQNATTPEEKAAAKADVWTRLISENKLGYFALLRNLRNIIEQAPAILPVALRQLTDDRLIAKSLVLPFRFLTAFDEVQKLPSSQEVRNTLVALTRAVDISLQNVPQFEGETLVVLDVSGSMTQTMNGRIPARIASLFAATLLKASNADLLTFSTGAQYVNYNPMDTTITLASSIPFQGGGTNFGAIFQVANKKYDRVILLSDMQGWKAQPNGWNVESSPVPTFNAYKQRTGANPKVFSFDLAGHGSVQFPEREICCLAGFSEKTLELLKLLEQDRNALVNKIKQVAF</sequence>
<keyword evidence="2" id="KW-0687">Ribonucleoprotein</keyword>
<dbReference type="InterPro" id="IPR052652">
    <property type="entry name" value="Telomerase_Complex_Comp"/>
</dbReference>
<accession>A0ABQ1X940</accession>
<reference evidence="3" key="1">
    <citation type="journal article" date="2019" name="Int. J. Syst. Evol. Microbiol.">
        <title>The Global Catalogue of Microorganisms (GCM) 10K type strain sequencing project: providing services to taxonomists for standard genome sequencing and annotation.</title>
        <authorList>
            <consortium name="The Broad Institute Genomics Platform"/>
            <consortium name="The Broad Institute Genome Sequencing Center for Infectious Disease"/>
            <person name="Wu L."/>
            <person name="Ma J."/>
        </authorList>
    </citation>
    <scope>NUCLEOTIDE SEQUENCE [LARGE SCALE GENOMIC DNA]</scope>
    <source>
        <strain evidence="3">CGMCC 1.12990</strain>
    </source>
</reference>
<dbReference type="Gene3D" id="3.40.50.410">
    <property type="entry name" value="von Willebrand factor, type A domain"/>
    <property type="match status" value="1"/>
</dbReference>
<dbReference type="SUPFAM" id="SSF53300">
    <property type="entry name" value="vWA-like"/>
    <property type="match status" value="1"/>
</dbReference>
<feature type="domain" description="TROVE" evidence="1">
    <location>
        <begin position="13"/>
        <end position="309"/>
    </location>
</feature>
<evidence type="ECO:0000313" key="3">
    <source>
        <dbReference type="Proteomes" id="UP000601361"/>
    </source>
</evidence>
<name>A0ABQ1X940_9BACT</name>
<evidence type="ECO:0000313" key="2">
    <source>
        <dbReference type="EMBL" id="GGG61435.1"/>
    </source>
</evidence>
<proteinExistence type="predicted"/>
<dbReference type="PROSITE" id="PS50988">
    <property type="entry name" value="TROVE"/>
    <property type="match status" value="1"/>
</dbReference>
<keyword evidence="3" id="KW-1185">Reference proteome</keyword>
<organism evidence="2 3">
    <name type="scientific">Hymenobacter glacieicola</name>
    <dbReference type="NCBI Taxonomy" id="1562124"/>
    <lineage>
        <taxon>Bacteria</taxon>
        <taxon>Pseudomonadati</taxon>
        <taxon>Bacteroidota</taxon>
        <taxon>Cytophagia</taxon>
        <taxon>Cytophagales</taxon>
        <taxon>Hymenobacteraceae</taxon>
        <taxon>Hymenobacter</taxon>
    </lineage>
</organism>
<dbReference type="Proteomes" id="UP000601361">
    <property type="component" value="Unassembled WGS sequence"/>
</dbReference>
<protein>
    <submittedName>
        <fullName evidence="2">Ribonucleoprotein</fullName>
    </submittedName>
</protein>
<dbReference type="RefSeq" id="WP_188559811.1">
    <property type="nucleotide sequence ID" value="NZ_BMGS01000016.1"/>
</dbReference>
<dbReference type="EMBL" id="BMGS01000016">
    <property type="protein sequence ID" value="GGG61435.1"/>
    <property type="molecule type" value="Genomic_DNA"/>
</dbReference>
<dbReference type="PANTHER" id="PTHR44791">
    <property type="entry name" value="TELOMERASE PROTEIN COMPONENT 1 TEP1"/>
    <property type="match status" value="1"/>
</dbReference>
<gene>
    <name evidence="2" type="ORF">GCM10011378_41850</name>
</gene>
<dbReference type="GO" id="GO:1990904">
    <property type="term" value="C:ribonucleoprotein complex"/>
    <property type="evidence" value="ECO:0007669"/>
    <property type="project" value="UniProtKB-KW"/>
</dbReference>
<dbReference type="PANTHER" id="PTHR44791:SF1">
    <property type="entry name" value="TELOMERASE PROTEIN COMPONENT 1"/>
    <property type="match status" value="1"/>
</dbReference>
<dbReference type="SUPFAM" id="SSF140864">
    <property type="entry name" value="TROVE domain-like"/>
    <property type="match status" value="1"/>
</dbReference>
<comment type="caution">
    <text evidence="2">The sequence shown here is derived from an EMBL/GenBank/DDBJ whole genome shotgun (WGS) entry which is preliminary data.</text>
</comment>
<dbReference type="InterPro" id="IPR036465">
    <property type="entry name" value="vWFA_dom_sf"/>
</dbReference>
<dbReference type="Pfam" id="PF05731">
    <property type="entry name" value="TROVE"/>
    <property type="match status" value="1"/>
</dbReference>
<evidence type="ECO:0000259" key="1">
    <source>
        <dbReference type="PROSITE" id="PS50988"/>
    </source>
</evidence>